<evidence type="ECO:0000313" key="2">
    <source>
        <dbReference type="Proteomes" id="UP000183315"/>
    </source>
</evidence>
<reference evidence="2" key="1">
    <citation type="submission" date="2016-10" db="EMBL/GenBank/DDBJ databases">
        <authorList>
            <person name="Varghese N."/>
        </authorList>
    </citation>
    <scope>NUCLEOTIDE SEQUENCE [LARGE SCALE GENOMIC DNA]</scope>
    <source>
        <strain evidence="2">DSM 24868</strain>
    </source>
</reference>
<protein>
    <submittedName>
        <fullName evidence="1">Uncharacterized protein</fullName>
    </submittedName>
</protein>
<dbReference type="STRING" id="1043493.SAMN05421637_1818"/>
<dbReference type="Proteomes" id="UP000183315">
    <property type="component" value="Unassembled WGS sequence"/>
</dbReference>
<evidence type="ECO:0000313" key="1">
    <source>
        <dbReference type="EMBL" id="SEJ45225.1"/>
    </source>
</evidence>
<sequence>MPATSRPCLGCDPASATSAHSAACRKAAQRARERAHVEHLRATITAQASEIARLRALLGASA</sequence>
<proteinExistence type="predicted"/>
<gene>
    <name evidence="1" type="ORF">SAMN05421637_1818</name>
</gene>
<organism evidence="1 2">
    <name type="scientific">Demequina mangrovi</name>
    <dbReference type="NCBI Taxonomy" id="1043493"/>
    <lineage>
        <taxon>Bacteria</taxon>
        <taxon>Bacillati</taxon>
        <taxon>Actinomycetota</taxon>
        <taxon>Actinomycetes</taxon>
        <taxon>Micrococcales</taxon>
        <taxon>Demequinaceae</taxon>
        <taxon>Demequina</taxon>
    </lineage>
</organism>
<dbReference type="EMBL" id="FNZI01000004">
    <property type="protein sequence ID" value="SEJ45225.1"/>
    <property type="molecule type" value="Genomic_DNA"/>
</dbReference>
<keyword evidence="2" id="KW-1185">Reference proteome</keyword>
<dbReference type="AlphaFoldDB" id="A0A1H6Z8K7"/>
<accession>A0A1H6Z8K7</accession>
<dbReference type="RefSeq" id="WP_042214493.1">
    <property type="nucleotide sequence ID" value="NZ_BBLU01000006.1"/>
</dbReference>
<name>A0A1H6Z8K7_9MICO</name>